<dbReference type="PANTHER" id="PTHR46148">
    <property type="entry name" value="CHROMO DOMAIN-CONTAINING PROTEIN"/>
    <property type="match status" value="1"/>
</dbReference>
<dbReference type="InterPro" id="IPR056924">
    <property type="entry name" value="SH3_Tf2-1"/>
</dbReference>
<sequence length="146" mass="16957">VFDGWPPPTTINYVTDDTSVAVVDEIVCQQRELLDTAKHHLTRTSKWMNLQADQRRRDVDLQKLSRRYFGPFRISRKIGTVAYELELSPSVRIHPIFHVSLMKPFQGETPAESSELPPEMAESEEICKPLGILGHRFEERRGYEQY</sequence>
<comment type="caution">
    <text evidence="2">The sequence shown here is derived from an EMBL/GenBank/DDBJ whole genome shotgun (WGS) entry which is preliminary data.</text>
</comment>
<gene>
    <name evidence="2" type="ORF">Sradi_1584400</name>
</gene>
<dbReference type="AlphaFoldDB" id="A0AAW2UAU7"/>
<feature type="domain" description="Tf2-1-like SH3-like" evidence="1">
    <location>
        <begin position="59"/>
        <end position="105"/>
    </location>
</feature>
<evidence type="ECO:0000259" key="1">
    <source>
        <dbReference type="Pfam" id="PF24626"/>
    </source>
</evidence>
<name>A0AAW2UAU7_SESRA</name>
<feature type="non-terminal residue" evidence="2">
    <location>
        <position position="1"/>
    </location>
</feature>
<protein>
    <recommendedName>
        <fullName evidence="1">Tf2-1-like SH3-like domain-containing protein</fullName>
    </recommendedName>
</protein>
<reference evidence="2" key="2">
    <citation type="journal article" date="2024" name="Plant">
        <title>Genomic evolution and insights into agronomic trait innovations of Sesamum species.</title>
        <authorList>
            <person name="Miao H."/>
            <person name="Wang L."/>
            <person name="Qu L."/>
            <person name="Liu H."/>
            <person name="Sun Y."/>
            <person name="Le M."/>
            <person name="Wang Q."/>
            <person name="Wei S."/>
            <person name="Zheng Y."/>
            <person name="Lin W."/>
            <person name="Duan Y."/>
            <person name="Cao H."/>
            <person name="Xiong S."/>
            <person name="Wang X."/>
            <person name="Wei L."/>
            <person name="Li C."/>
            <person name="Ma Q."/>
            <person name="Ju M."/>
            <person name="Zhao R."/>
            <person name="Li G."/>
            <person name="Mu C."/>
            <person name="Tian Q."/>
            <person name="Mei H."/>
            <person name="Zhang T."/>
            <person name="Gao T."/>
            <person name="Zhang H."/>
        </authorList>
    </citation>
    <scope>NUCLEOTIDE SEQUENCE</scope>
    <source>
        <strain evidence="2">G02</strain>
    </source>
</reference>
<proteinExistence type="predicted"/>
<organism evidence="2">
    <name type="scientific">Sesamum radiatum</name>
    <name type="common">Black benniseed</name>
    <dbReference type="NCBI Taxonomy" id="300843"/>
    <lineage>
        <taxon>Eukaryota</taxon>
        <taxon>Viridiplantae</taxon>
        <taxon>Streptophyta</taxon>
        <taxon>Embryophyta</taxon>
        <taxon>Tracheophyta</taxon>
        <taxon>Spermatophyta</taxon>
        <taxon>Magnoliopsida</taxon>
        <taxon>eudicotyledons</taxon>
        <taxon>Gunneridae</taxon>
        <taxon>Pentapetalae</taxon>
        <taxon>asterids</taxon>
        <taxon>lamiids</taxon>
        <taxon>Lamiales</taxon>
        <taxon>Pedaliaceae</taxon>
        <taxon>Sesamum</taxon>
    </lineage>
</organism>
<evidence type="ECO:0000313" key="2">
    <source>
        <dbReference type="EMBL" id="KAL0413827.1"/>
    </source>
</evidence>
<dbReference type="EMBL" id="JACGWJ010000006">
    <property type="protein sequence ID" value="KAL0413827.1"/>
    <property type="molecule type" value="Genomic_DNA"/>
</dbReference>
<accession>A0AAW2UAU7</accession>
<dbReference type="Pfam" id="PF24626">
    <property type="entry name" value="SH3_Tf2-1"/>
    <property type="match status" value="1"/>
</dbReference>
<dbReference type="PANTHER" id="PTHR46148:SF54">
    <property type="entry name" value="RETROTRANSPOSON-LIKE PROTEIN"/>
    <property type="match status" value="1"/>
</dbReference>
<reference evidence="2" key="1">
    <citation type="submission" date="2020-06" db="EMBL/GenBank/DDBJ databases">
        <authorList>
            <person name="Li T."/>
            <person name="Hu X."/>
            <person name="Zhang T."/>
            <person name="Song X."/>
            <person name="Zhang H."/>
            <person name="Dai N."/>
            <person name="Sheng W."/>
            <person name="Hou X."/>
            <person name="Wei L."/>
        </authorList>
    </citation>
    <scope>NUCLEOTIDE SEQUENCE</scope>
    <source>
        <strain evidence="2">G02</strain>
        <tissue evidence="2">Leaf</tissue>
    </source>
</reference>